<comment type="caution">
    <text evidence="9">The sequence shown here is derived from an EMBL/GenBank/DDBJ whole genome shotgun (WGS) entry which is preliminary data.</text>
</comment>
<feature type="transmembrane region" description="Helical" evidence="7">
    <location>
        <begin position="83"/>
        <end position="101"/>
    </location>
</feature>
<keyword evidence="4 7" id="KW-0812">Transmembrane</keyword>
<dbReference type="EMBL" id="JAUSTO010000003">
    <property type="protein sequence ID" value="MDQ0151927.1"/>
    <property type="molecule type" value="Genomic_DNA"/>
</dbReference>
<comment type="subcellular location">
    <subcellularLocation>
        <location evidence="1">Cell membrane</location>
        <topology evidence="1">Multi-pass membrane protein</topology>
    </subcellularLocation>
</comment>
<reference evidence="9" key="1">
    <citation type="submission" date="2023-07" db="EMBL/GenBank/DDBJ databases">
        <title>Genomic Encyclopedia of Type Strains, Phase IV (KMG-IV): sequencing the most valuable type-strain genomes for metagenomic binning, comparative biology and taxonomic classification.</title>
        <authorList>
            <person name="Goeker M."/>
        </authorList>
    </citation>
    <scope>NUCLEOTIDE SEQUENCE</scope>
    <source>
        <strain evidence="9">DSM 19659</strain>
    </source>
</reference>
<keyword evidence="3" id="KW-1003">Cell membrane</keyword>
<dbReference type="RefSeq" id="WP_106611647.1">
    <property type="nucleotide sequence ID" value="NZ_JAUSTO010000003.1"/>
</dbReference>
<keyword evidence="6 7" id="KW-0472">Membrane</keyword>
<dbReference type="InterPro" id="IPR051258">
    <property type="entry name" value="Diverse_Substrate_Transporter"/>
</dbReference>
<evidence type="ECO:0000256" key="7">
    <source>
        <dbReference type="SAM" id="Phobius"/>
    </source>
</evidence>
<feature type="transmembrane region" description="Helical" evidence="7">
    <location>
        <begin position="192"/>
        <end position="213"/>
    </location>
</feature>
<keyword evidence="5 7" id="KW-1133">Transmembrane helix</keyword>
<evidence type="ECO:0000313" key="10">
    <source>
        <dbReference type="Proteomes" id="UP001241537"/>
    </source>
</evidence>
<feature type="transmembrane region" description="Helical" evidence="7">
    <location>
        <begin position="113"/>
        <end position="132"/>
    </location>
</feature>
<feature type="domain" description="EamA" evidence="8">
    <location>
        <begin position="11"/>
        <end position="153"/>
    </location>
</feature>
<accession>A0AAE3V996</accession>
<feature type="transmembrane region" description="Helical" evidence="7">
    <location>
        <begin position="139"/>
        <end position="160"/>
    </location>
</feature>
<evidence type="ECO:0000256" key="6">
    <source>
        <dbReference type="ARBA" id="ARBA00023136"/>
    </source>
</evidence>
<dbReference type="Pfam" id="PF00892">
    <property type="entry name" value="EamA"/>
    <property type="match status" value="2"/>
</dbReference>
<dbReference type="AlphaFoldDB" id="A0AAE3V996"/>
<dbReference type="PANTHER" id="PTHR42920:SF5">
    <property type="entry name" value="EAMA DOMAIN-CONTAINING PROTEIN"/>
    <property type="match status" value="1"/>
</dbReference>
<evidence type="ECO:0000256" key="5">
    <source>
        <dbReference type="ARBA" id="ARBA00022989"/>
    </source>
</evidence>
<feature type="transmembrane region" description="Helical" evidence="7">
    <location>
        <begin position="219"/>
        <end position="242"/>
    </location>
</feature>
<dbReference type="PANTHER" id="PTHR42920">
    <property type="entry name" value="OS03G0707200 PROTEIN-RELATED"/>
    <property type="match status" value="1"/>
</dbReference>
<dbReference type="InterPro" id="IPR000620">
    <property type="entry name" value="EamA_dom"/>
</dbReference>
<keyword evidence="10" id="KW-1185">Reference proteome</keyword>
<dbReference type="GO" id="GO:0005886">
    <property type="term" value="C:plasma membrane"/>
    <property type="evidence" value="ECO:0007669"/>
    <property type="project" value="UniProtKB-SubCell"/>
</dbReference>
<evidence type="ECO:0000256" key="4">
    <source>
        <dbReference type="ARBA" id="ARBA00022692"/>
    </source>
</evidence>
<feature type="transmembrane region" description="Helical" evidence="7">
    <location>
        <begin position="38"/>
        <end position="59"/>
    </location>
</feature>
<comment type="similarity">
    <text evidence="2">Belongs to the EamA transporter family.</text>
</comment>
<sequence length="299" mass="32266">MRQSPAQKNQGVLILLLTAFIWGLAFVAQSVAMDHIGPMSFCAARFFLSGFVLIPVIWLRRHMGWDELRSSGRGRRAALRREGMIGGLICGVFLFFAAAVQQIGVKYTTAGKAGFLTALYIIVVPIYSIALGRRPARKVGVAAVIAMVGMYLLCIEGRLGLSKGDAYCLLCALLFPFQILALDYYVQRTDAVFLSCLEFLTVGFLSLVFALLFETADIASLRAALIPILYAGVLSGAVGYTLQGVGQQKLQNPSAATLIMSLEAVFAVLVGWLVMGQTLSPRKILGCVIMFAAIALAQL</sequence>
<dbReference type="SUPFAM" id="SSF103481">
    <property type="entry name" value="Multidrug resistance efflux transporter EmrE"/>
    <property type="match status" value="2"/>
</dbReference>
<evidence type="ECO:0000256" key="1">
    <source>
        <dbReference type="ARBA" id="ARBA00004651"/>
    </source>
</evidence>
<gene>
    <name evidence="9" type="ORF">J2S20_000609</name>
</gene>
<dbReference type="InterPro" id="IPR037185">
    <property type="entry name" value="EmrE-like"/>
</dbReference>
<evidence type="ECO:0000256" key="3">
    <source>
        <dbReference type="ARBA" id="ARBA00022475"/>
    </source>
</evidence>
<evidence type="ECO:0000313" key="9">
    <source>
        <dbReference type="EMBL" id="MDQ0151927.1"/>
    </source>
</evidence>
<evidence type="ECO:0000259" key="8">
    <source>
        <dbReference type="Pfam" id="PF00892"/>
    </source>
</evidence>
<feature type="transmembrane region" description="Helical" evidence="7">
    <location>
        <begin position="254"/>
        <end position="274"/>
    </location>
</feature>
<proteinExistence type="inferred from homology"/>
<name>A0AAE3V996_9FIRM</name>
<feature type="transmembrane region" description="Helical" evidence="7">
    <location>
        <begin position="12"/>
        <end position="32"/>
    </location>
</feature>
<dbReference type="Proteomes" id="UP001241537">
    <property type="component" value="Unassembled WGS sequence"/>
</dbReference>
<evidence type="ECO:0000256" key="2">
    <source>
        <dbReference type="ARBA" id="ARBA00007362"/>
    </source>
</evidence>
<feature type="domain" description="EamA" evidence="8">
    <location>
        <begin position="163"/>
        <end position="296"/>
    </location>
</feature>
<organism evidence="9 10">
    <name type="scientific">Moryella indoligenes</name>
    <dbReference type="NCBI Taxonomy" id="371674"/>
    <lineage>
        <taxon>Bacteria</taxon>
        <taxon>Bacillati</taxon>
        <taxon>Bacillota</taxon>
        <taxon>Clostridia</taxon>
        <taxon>Lachnospirales</taxon>
        <taxon>Lachnospiraceae</taxon>
        <taxon>Moryella</taxon>
    </lineage>
</organism>
<protein>
    <submittedName>
        <fullName evidence="9">Drug/metabolite transporter (DMT)-like permease</fullName>
    </submittedName>
</protein>